<dbReference type="RefSeq" id="WP_193719986.1">
    <property type="nucleotide sequence ID" value="NZ_JACSPN010000012.1"/>
</dbReference>
<evidence type="ECO:0000256" key="1">
    <source>
        <dbReference type="SAM" id="MobiDB-lite"/>
    </source>
</evidence>
<reference evidence="3 4" key="1">
    <citation type="submission" date="2020-08" db="EMBL/GenBank/DDBJ databases">
        <title>A Genomic Blueprint of the Chicken Gut Microbiome.</title>
        <authorList>
            <person name="Gilroy R."/>
            <person name="Ravi A."/>
            <person name="Getino M."/>
            <person name="Pursley I."/>
            <person name="Horton D.L."/>
            <person name="Alikhan N.-F."/>
            <person name="Baker D."/>
            <person name="Gharbi K."/>
            <person name="Hall N."/>
            <person name="Watson M."/>
            <person name="Adriaenssens E.M."/>
            <person name="Foster-Nyarko E."/>
            <person name="Jarju S."/>
            <person name="Secka A."/>
            <person name="Antonio M."/>
            <person name="Oren A."/>
            <person name="Chaudhuri R."/>
            <person name="La Ragione R.M."/>
            <person name="Hildebrand F."/>
            <person name="Pallen M.J."/>
        </authorList>
    </citation>
    <scope>NUCLEOTIDE SEQUENCE [LARGE SCALE GENOMIC DNA]</scope>
    <source>
        <strain evidence="3 4">Sa1BUA8</strain>
    </source>
</reference>
<dbReference type="PROSITE" id="PS51782">
    <property type="entry name" value="LYSM"/>
    <property type="match status" value="1"/>
</dbReference>
<dbReference type="Proteomes" id="UP000822993">
    <property type="component" value="Unassembled WGS sequence"/>
</dbReference>
<dbReference type="Gene3D" id="3.10.350.10">
    <property type="entry name" value="LysM domain"/>
    <property type="match status" value="1"/>
</dbReference>
<keyword evidence="4" id="KW-1185">Reference proteome</keyword>
<dbReference type="CDD" id="cd00118">
    <property type="entry name" value="LysM"/>
    <property type="match status" value="1"/>
</dbReference>
<gene>
    <name evidence="3" type="ORF">H9623_10435</name>
</gene>
<evidence type="ECO:0000313" key="4">
    <source>
        <dbReference type="Proteomes" id="UP000822993"/>
    </source>
</evidence>
<comment type="caution">
    <text evidence="3">The sequence shown here is derived from an EMBL/GenBank/DDBJ whole genome shotgun (WGS) entry which is preliminary data.</text>
</comment>
<organism evidence="3 4">
    <name type="scientific">Oerskovia douganii</name>
    <dbReference type="NCBI Taxonomy" id="2762210"/>
    <lineage>
        <taxon>Bacteria</taxon>
        <taxon>Bacillati</taxon>
        <taxon>Actinomycetota</taxon>
        <taxon>Actinomycetes</taxon>
        <taxon>Micrococcales</taxon>
        <taxon>Cellulomonadaceae</taxon>
        <taxon>Oerskovia</taxon>
    </lineage>
</organism>
<dbReference type="InterPro" id="IPR018392">
    <property type="entry name" value="LysM"/>
</dbReference>
<name>A0A9D5YZ94_9CELL</name>
<feature type="compositionally biased region" description="Pro residues" evidence="1">
    <location>
        <begin position="173"/>
        <end position="190"/>
    </location>
</feature>
<feature type="region of interest" description="Disordered" evidence="1">
    <location>
        <begin position="130"/>
        <end position="294"/>
    </location>
</feature>
<evidence type="ECO:0000313" key="3">
    <source>
        <dbReference type="EMBL" id="MBE7700717.1"/>
    </source>
</evidence>
<accession>A0A9D5YZ94</accession>
<feature type="compositionally biased region" description="Pro residues" evidence="1">
    <location>
        <begin position="274"/>
        <end position="287"/>
    </location>
</feature>
<sequence>MAAATGGIAAVLTLRTLDLLADLPSPRFETYLEVPLVGAGALLATWVAVTSMLAASCVLARAAGRRWSAGEQLVLRHAPSVVRRLASAGVAVSIGTGLALGGGSAHAAEVEPPADSARVGPAVVDLGWQTTAQGPSDRTSVEPPGPGPSDVAPGLAAPESPAAPPAVQDTGHPSPPQVPTPTPAPAPVPAPQGATPSTDEARVGHSGQRTAQTEQADRAASTEPEAGAQADRAGNPAPPAVETPATSQPRAGASPESVHVPLDGLLGAEQRTLPPQPAAPRPGPGPAPTLGASVATESAASTVSVVVLRGDSLWSLAARSLGQGATDAQIAVEWQRWFAANAEVIGQDPDLIRPGQVLVAPRTV</sequence>
<proteinExistence type="predicted"/>
<protein>
    <submittedName>
        <fullName evidence="3">LysM peptidoglycan-binding domain-containing protein</fullName>
    </submittedName>
</protein>
<dbReference type="EMBL" id="JACSPN010000012">
    <property type="protein sequence ID" value="MBE7700717.1"/>
    <property type="molecule type" value="Genomic_DNA"/>
</dbReference>
<evidence type="ECO:0000259" key="2">
    <source>
        <dbReference type="PROSITE" id="PS51782"/>
    </source>
</evidence>
<dbReference type="InterPro" id="IPR036779">
    <property type="entry name" value="LysM_dom_sf"/>
</dbReference>
<dbReference type="AlphaFoldDB" id="A0A9D5YZ94"/>
<feature type="domain" description="LysM" evidence="2">
    <location>
        <begin position="303"/>
        <end position="360"/>
    </location>
</feature>